<dbReference type="EMBL" id="BLAM01000054">
    <property type="protein sequence ID" value="GET05383.1"/>
    <property type="molecule type" value="Genomic_DNA"/>
</dbReference>
<reference evidence="1" key="1">
    <citation type="submission" date="2019-10" db="EMBL/GenBank/DDBJ databases">
        <title>Lactobacillus agilis SY212 Whole Genome Sequencing Project.</title>
        <authorList>
            <person name="Suzuki S."/>
            <person name="Endo A."/>
            <person name="Maeno S."/>
            <person name="Shiwa Y."/>
            <person name="Matsutani M."/>
            <person name="Kajikawa A."/>
        </authorList>
    </citation>
    <scope>NUCLEOTIDE SEQUENCE</scope>
    <source>
        <strain evidence="1">SY212</strain>
    </source>
</reference>
<organism evidence="1">
    <name type="scientific">Ligilactobacillus agilis</name>
    <dbReference type="NCBI Taxonomy" id="1601"/>
    <lineage>
        <taxon>Bacteria</taxon>
        <taxon>Bacillati</taxon>
        <taxon>Bacillota</taxon>
        <taxon>Bacilli</taxon>
        <taxon>Lactobacillales</taxon>
        <taxon>Lactobacillaceae</taxon>
        <taxon>Ligilactobacillus</taxon>
    </lineage>
</organism>
<name>A0A6F9XJE1_9LACO</name>
<gene>
    <name evidence="1" type="ORF">SY212_04130</name>
</gene>
<dbReference type="Proteomes" id="UP000494265">
    <property type="component" value="Unassembled WGS sequence"/>
</dbReference>
<proteinExistence type="predicted"/>
<dbReference type="AlphaFoldDB" id="A0A6F9XJE1"/>
<comment type="caution">
    <text evidence="1">The sequence shown here is derived from an EMBL/GenBank/DDBJ whole genome shotgun (WGS) entry which is preliminary data.</text>
</comment>
<protein>
    <submittedName>
        <fullName evidence="1">Uncharacterized protein</fullName>
    </submittedName>
</protein>
<sequence length="185" mass="21619">MEKEIYVVVQNKNYDRCVGMLRGDNNCYFNDYRTHERDVDLETSVEQGQQIIIDYLVKDLPCNPNEVFFVSDKELYDYLTVRVNTLASIFCDRYGLSVSDYDTNGAYIENGMLCVDVKVGDDILVLVDDLDNIIDCKNDKELYREIIGMFIDTVEWFKSNKRLDDLVNASYVLTKENEISKKYME</sequence>
<evidence type="ECO:0000313" key="1">
    <source>
        <dbReference type="EMBL" id="GET05383.1"/>
    </source>
</evidence>
<dbReference type="RefSeq" id="WP_172584226.1">
    <property type="nucleotide sequence ID" value="NZ_BLAM01000054.1"/>
</dbReference>
<accession>A0A6F9XJE1</accession>